<dbReference type="EMBL" id="JALDAW010000013">
    <property type="protein sequence ID" value="MDY5168164.1"/>
    <property type="molecule type" value="Genomic_DNA"/>
</dbReference>
<dbReference type="CDD" id="cd00093">
    <property type="entry name" value="HTH_XRE"/>
    <property type="match status" value="1"/>
</dbReference>
<dbReference type="Gene3D" id="2.10.109.10">
    <property type="entry name" value="Umud Fragment, subunit A"/>
    <property type="match status" value="1"/>
</dbReference>
<feature type="domain" description="HTH cro/C1-type" evidence="1">
    <location>
        <begin position="6"/>
        <end position="61"/>
    </location>
</feature>
<dbReference type="PANTHER" id="PTHR33516">
    <property type="entry name" value="LEXA REPRESSOR"/>
    <property type="match status" value="1"/>
</dbReference>
<evidence type="ECO:0000313" key="3">
    <source>
        <dbReference type="EMBL" id="PXX80042.1"/>
    </source>
</evidence>
<dbReference type="SUPFAM" id="SSF47413">
    <property type="entry name" value="lambda repressor-like DNA-binding domains"/>
    <property type="match status" value="1"/>
</dbReference>
<evidence type="ECO:0000259" key="1">
    <source>
        <dbReference type="PROSITE" id="PS50943"/>
    </source>
</evidence>
<dbReference type="CDD" id="cd06529">
    <property type="entry name" value="S24_LexA-like"/>
    <property type="match status" value="1"/>
</dbReference>
<organism evidence="3 4">
    <name type="scientific">Dielma fastidiosa</name>
    <dbReference type="NCBI Taxonomy" id="1034346"/>
    <lineage>
        <taxon>Bacteria</taxon>
        <taxon>Bacillati</taxon>
        <taxon>Bacillota</taxon>
        <taxon>Erysipelotrichia</taxon>
        <taxon>Erysipelotrichales</taxon>
        <taxon>Erysipelotrichaceae</taxon>
        <taxon>Dielma</taxon>
    </lineage>
</organism>
<dbReference type="InterPro" id="IPR036286">
    <property type="entry name" value="LexA/Signal_pep-like_sf"/>
</dbReference>
<dbReference type="Proteomes" id="UP000247612">
    <property type="component" value="Unassembled WGS sequence"/>
</dbReference>
<keyword evidence="4" id="KW-1185">Reference proteome</keyword>
<comment type="caution">
    <text evidence="3">The sequence shown here is derived from an EMBL/GenBank/DDBJ whole genome shotgun (WGS) entry which is preliminary data.</text>
</comment>
<protein>
    <submittedName>
        <fullName evidence="2">Helix-turn-helix domain-containing protein</fullName>
    </submittedName>
    <submittedName>
        <fullName evidence="3">Repressor LexA</fullName>
    </submittedName>
</protein>
<dbReference type="AlphaFoldDB" id="A0A2V2F014"/>
<reference evidence="3 4" key="1">
    <citation type="submission" date="2018-05" db="EMBL/GenBank/DDBJ databases">
        <title>Genomic Encyclopedia of Type Strains, Phase IV (KMG-IV): sequencing the most valuable type-strain genomes for metagenomic binning, comparative biology and taxonomic classification.</title>
        <authorList>
            <person name="Goeker M."/>
        </authorList>
    </citation>
    <scope>NUCLEOTIDE SEQUENCE [LARGE SCALE GENOMIC DNA]</scope>
    <source>
        <strain evidence="3 4">JC118</strain>
    </source>
</reference>
<dbReference type="EMBL" id="QJKH01000004">
    <property type="protein sequence ID" value="PXX80042.1"/>
    <property type="molecule type" value="Genomic_DNA"/>
</dbReference>
<dbReference type="InterPro" id="IPR039418">
    <property type="entry name" value="LexA-like"/>
</dbReference>
<evidence type="ECO:0000313" key="4">
    <source>
        <dbReference type="Proteomes" id="UP000247612"/>
    </source>
</evidence>
<dbReference type="SUPFAM" id="SSF51306">
    <property type="entry name" value="LexA/Signal peptidase"/>
    <property type="match status" value="1"/>
</dbReference>
<dbReference type="Gene3D" id="1.10.260.40">
    <property type="entry name" value="lambda repressor-like DNA-binding domains"/>
    <property type="match status" value="1"/>
</dbReference>
<gene>
    <name evidence="3" type="ORF">DES51_10444</name>
    <name evidence="2" type="ORF">MQE39_08540</name>
</gene>
<dbReference type="STRING" id="1034346.GCA_000313565_01538"/>
<proteinExistence type="predicted"/>
<dbReference type="Pfam" id="PF01381">
    <property type="entry name" value="HTH_3"/>
    <property type="match status" value="1"/>
</dbReference>
<dbReference type="OrthoDB" id="9802364at2"/>
<dbReference type="InterPro" id="IPR015927">
    <property type="entry name" value="Peptidase_S24_S26A/B/C"/>
</dbReference>
<dbReference type="RefSeq" id="WP_022937841.1">
    <property type="nucleotide sequence ID" value="NZ_BAABZA010000005.1"/>
</dbReference>
<dbReference type="InterPro" id="IPR050077">
    <property type="entry name" value="LexA_repressor"/>
</dbReference>
<dbReference type="Pfam" id="PF00717">
    <property type="entry name" value="Peptidase_S24"/>
    <property type="match status" value="1"/>
</dbReference>
<dbReference type="SMART" id="SM00530">
    <property type="entry name" value="HTH_XRE"/>
    <property type="match status" value="1"/>
</dbReference>
<dbReference type="PROSITE" id="PS50943">
    <property type="entry name" value="HTH_CROC1"/>
    <property type="match status" value="1"/>
</dbReference>
<accession>A0A2V2F014</accession>
<dbReference type="PANTHER" id="PTHR33516:SF2">
    <property type="entry name" value="LEXA REPRESSOR-RELATED"/>
    <property type="match status" value="1"/>
</dbReference>
<dbReference type="GO" id="GO:0003677">
    <property type="term" value="F:DNA binding"/>
    <property type="evidence" value="ECO:0007669"/>
    <property type="project" value="InterPro"/>
</dbReference>
<name>A0A2V2F014_9FIRM</name>
<evidence type="ECO:0000313" key="2">
    <source>
        <dbReference type="EMBL" id="MDY5168164.1"/>
    </source>
</evidence>
<reference evidence="2" key="2">
    <citation type="submission" date="2022-03" db="EMBL/GenBank/DDBJ databases">
        <title>First case of bacteraemia caused by Dielma fastidiosa in a patient hospitalised with diverticulitis.</title>
        <authorList>
            <person name="Forman-Ankjaer B."/>
            <person name="Hvid-Jensen F."/>
            <person name="Kobel C.M."/>
            <person name="Greve T."/>
        </authorList>
    </citation>
    <scope>NUCLEOTIDE SEQUENCE</scope>
    <source>
        <strain evidence="2">AUH_DF_2021</strain>
    </source>
</reference>
<sequence>MKAEILRQRKEQLGLTVEDLMREVGVSRATLFRWMAGTTTRIPASKLEKLAAVLQTSVDHLRGMDETSIMKPILGTVKAGYDLFAEENILGYEEVSEKESQLGDYYLRVQGDSMTGSRIYDNDLLYIKACDYVESGQIAIVIIAHQEVTVKKVIWKQDMMILEATNPNYENRYYTKEEVNELPVQIIGRVIFNKISF</sequence>
<dbReference type="Proteomes" id="UP001276902">
    <property type="component" value="Unassembled WGS sequence"/>
</dbReference>
<dbReference type="InterPro" id="IPR001387">
    <property type="entry name" value="Cro/C1-type_HTH"/>
</dbReference>
<dbReference type="InterPro" id="IPR010982">
    <property type="entry name" value="Lambda_DNA-bd_dom_sf"/>
</dbReference>